<keyword evidence="1" id="KW-1133">Transmembrane helix</keyword>
<name>A0AAN9JSS3_CLITE</name>
<accession>A0AAN9JSS3</accession>
<evidence type="ECO:0000256" key="1">
    <source>
        <dbReference type="SAM" id="Phobius"/>
    </source>
</evidence>
<reference evidence="2 3" key="1">
    <citation type="submission" date="2024-01" db="EMBL/GenBank/DDBJ databases">
        <title>The genomes of 5 underutilized Papilionoideae crops provide insights into root nodulation and disease resistance.</title>
        <authorList>
            <person name="Yuan L."/>
        </authorList>
    </citation>
    <scope>NUCLEOTIDE SEQUENCE [LARGE SCALE GENOMIC DNA]</scope>
    <source>
        <strain evidence="2">LY-2023</strain>
        <tissue evidence="2">Leaf</tissue>
    </source>
</reference>
<organism evidence="2 3">
    <name type="scientific">Clitoria ternatea</name>
    <name type="common">Butterfly pea</name>
    <dbReference type="NCBI Taxonomy" id="43366"/>
    <lineage>
        <taxon>Eukaryota</taxon>
        <taxon>Viridiplantae</taxon>
        <taxon>Streptophyta</taxon>
        <taxon>Embryophyta</taxon>
        <taxon>Tracheophyta</taxon>
        <taxon>Spermatophyta</taxon>
        <taxon>Magnoliopsida</taxon>
        <taxon>eudicotyledons</taxon>
        <taxon>Gunneridae</taxon>
        <taxon>Pentapetalae</taxon>
        <taxon>rosids</taxon>
        <taxon>fabids</taxon>
        <taxon>Fabales</taxon>
        <taxon>Fabaceae</taxon>
        <taxon>Papilionoideae</taxon>
        <taxon>50 kb inversion clade</taxon>
        <taxon>NPAAA clade</taxon>
        <taxon>indigoferoid/millettioid clade</taxon>
        <taxon>Phaseoleae</taxon>
        <taxon>Clitoria</taxon>
    </lineage>
</organism>
<evidence type="ECO:0000313" key="2">
    <source>
        <dbReference type="EMBL" id="KAK7303247.1"/>
    </source>
</evidence>
<gene>
    <name evidence="2" type="ORF">RJT34_14149</name>
</gene>
<sequence length="71" mass="8222">MLSLSPFSKDNRIKGKRLFLILFYPYFVGWVVTEKLKLGKAKSPTLDPIPPSSDLSSTAVRCRRRRRCFEC</sequence>
<proteinExistence type="predicted"/>
<protein>
    <submittedName>
        <fullName evidence="2">Uncharacterized protein</fullName>
    </submittedName>
</protein>
<comment type="caution">
    <text evidence="2">The sequence shown here is derived from an EMBL/GenBank/DDBJ whole genome shotgun (WGS) entry which is preliminary data.</text>
</comment>
<feature type="transmembrane region" description="Helical" evidence="1">
    <location>
        <begin position="15"/>
        <end position="33"/>
    </location>
</feature>
<evidence type="ECO:0000313" key="3">
    <source>
        <dbReference type="Proteomes" id="UP001359559"/>
    </source>
</evidence>
<dbReference type="Proteomes" id="UP001359559">
    <property type="component" value="Unassembled WGS sequence"/>
</dbReference>
<keyword evidence="1" id="KW-0472">Membrane</keyword>
<keyword evidence="1" id="KW-0812">Transmembrane</keyword>
<dbReference type="AlphaFoldDB" id="A0AAN9JSS3"/>
<keyword evidence="3" id="KW-1185">Reference proteome</keyword>
<dbReference type="EMBL" id="JAYKXN010000003">
    <property type="protein sequence ID" value="KAK7303247.1"/>
    <property type="molecule type" value="Genomic_DNA"/>
</dbReference>